<evidence type="ECO:0000313" key="2">
    <source>
        <dbReference type="Ensembl" id="ENSSSUP00005005212.1"/>
    </source>
</evidence>
<dbReference type="AlphaFoldDB" id="A0A673SVN9"/>
<proteinExistence type="predicted"/>
<evidence type="ECO:0000313" key="3">
    <source>
        <dbReference type="Proteomes" id="UP000472268"/>
    </source>
</evidence>
<sequence>MDLSRGLGTHRKSVLLGRAPCNQLELRLYTVMFTPKSQKELATQGLGSPGGVGPPASQLGKERSLQPAAWKLETLVPANLLRAPWFLPKETRRDDASSRMSRPLEGPGWCTSRAEGKLGSSRELQCCGV</sequence>
<feature type="region of interest" description="Disordered" evidence="1">
    <location>
        <begin position="40"/>
        <end position="64"/>
    </location>
</feature>
<organism evidence="2 3">
    <name type="scientific">Suricata suricatta</name>
    <name type="common">Meerkat</name>
    <dbReference type="NCBI Taxonomy" id="37032"/>
    <lineage>
        <taxon>Eukaryota</taxon>
        <taxon>Metazoa</taxon>
        <taxon>Chordata</taxon>
        <taxon>Craniata</taxon>
        <taxon>Vertebrata</taxon>
        <taxon>Euteleostomi</taxon>
        <taxon>Mammalia</taxon>
        <taxon>Eutheria</taxon>
        <taxon>Laurasiatheria</taxon>
        <taxon>Carnivora</taxon>
        <taxon>Feliformia</taxon>
        <taxon>Herpestidae</taxon>
        <taxon>Suricata</taxon>
    </lineage>
</organism>
<reference evidence="2 3" key="1">
    <citation type="submission" date="2019-05" db="EMBL/GenBank/DDBJ databases">
        <title>A Chromosome-scale Meerkat (S. suricatta) Genome Assembly.</title>
        <authorList>
            <person name="Dudchenko O."/>
            <person name="Lieberman Aiden E."/>
            <person name="Tung J."/>
            <person name="Barreiro L.B."/>
            <person name="Clutton-Brock T.H."/>
        </authorList>
    </citation>
    <scope>NUCLEOTIDE SEQUENCE [LARGE SCALE GENOMIC DNA]</scope>
</reference>
<dbReference type="Proteomes" id="UP000472268">
    <property type="component" value="Chromosome 3"/>
</dbReference>
<protein>
    <submittedName>
        <fullName evidence="2">Uncharacterized protein</fullName>
    </submittedName>
</protein>
<evidence type="ECO:0000256" key="1">
    <source>
        <dbReference type="SAM" id="MobiDB-lite"/>
    </source>
</evidence>
<accession>A0A673SVN9</accession>
<name>A0A673SVN9_SURSU</name>
<reference evidence="2" key="3">
    <citation type="submission" date="2025-09" db="UniProtKB">
        <authorList>
            <consortium name="Ensembl"/>
        </authorList>
    </citation>
    <scope>IDENTIFICATION</scope>
</reference>
<reference evidence="2" key="2">
    <citation type="submission" date="2025-08" db="UniProtKB">
        <authorList>
            <consortium name="Ensembl"/>
        </authorList>
    </citation>
    <scope>IDENTIFICATION</scope>
</reference>
<keyword evidence="3" id="KW-1185">Reference proteome</keyword>
<dbReference type="Ensembl" id="ENSSSUT00005006027.1">
    <property type="protein sequence ID" value="ENSSSUP00005005212.1"/>
    <property type="gene ID" value="ENSSSUG00005003407.1"/>
</dbReference>